<evidence type="ECO:0000313" key="2">
    <source>
        <dbReference type="Proteomes" id="UP001501570"/>
    </source>
</evidence>
<protein>
    <submittedName>
        <fullName evidence="1">Uncharacterized protein</fullName>
    </submittedName>
</protein>
<sequence>MCSVELRDDACCALVADPGVVDRDDPSLNGRRLLTACSPQHLAELTAAATPRTR</sequence>
<organism evidence="1 2">
    <name type="scientific">Rugosimonospora acidiphila</name>
    <dbReference type="NCBI Taxonomy" id="556531"/>
    <lineage>
        <taxon>Bacteria</taxon>
        <taxon>Bacillati</taxon>
        <taxon>Actinomycetota</taxon>
        <taxon>Actinomycetes</taxon>
        <taxon>Micromonosporales</taxon>
        <taxon>Micromonosporaceae</taxon>
        <taxon>Rugosimonospora</taxon>
    </lineage>
</organism>
<accession>A0ABP9S2F0</accession>
<name>A0ABP9S2F0_9ACTN</name>
<proteinExistence type="predicted"/>
<dbReference type="Proteomes" id="UP001501570">
    <property type="component" value="Unassembled WGS sequence"/>
</dbReference>
<keyword evidence="2" id="KW-1185">Reference proteome</keyword>
<comment type="caution">
    <text evidence="1">The sequence shown here is derived from an EMBL/GenBank/DDBJ whole genome shotgun (WGS) entry which is preliminary data.</text>
</comment>
<reference evidence="2" key="1">
    <citation type="journal article" date="2019" name="Int. J. Syst. Evol. Microbiol.">
        <title>The Global Catalogue of Microorganisms (GCM) 10K type strain sequencing project: providing services to taxonomists for standard genome sequencing and annotation.</title>
        <authorList>
            <consortium name="The Broad Institute Genomics Platform"/>
            <consortium name="The Broad Institute Genome Sequencing Center for Infectious Disease"/>
            <person name="Wu L."/>
            <person name="Ma J."/>
        </authorList>
    </citation>
    <scope>NUCLEOTIDE SEQUENCE [LARGE SCALE GENOMIC DNA]</scope>
    <source>
        <strain evidence="2">JCM 18304</strain>
    </source>
</reference>
<evidence type="ECO:0000313" key="1">
    <source>
        <dbReference type="EMBL" id="GAA5189725.1"/>
    </source>
</evidence>
<gene>
    <name evidence="1" type="ORF">GCM10023322_43050</name>
</gene>
<dbReference type="EMBL" id="BAABJQ010000013">
    <property type="protein sequence ID" value="GAA5189725.1"/>
    <property type="molecule type" value="Genomic_DNA"/>
</dbReference>